<evidence type="ECO:0000256" key="18">
    <source>
        <dbReference type="ARBA" id="ARBA00042398"/>
    </source>
</evidence>
<dbReference type="GO" id="GO:0005634">
    <property type="term" value="C:nucleus"/>
    <property type="evidence" value="ECO:0007669"/>
    <property type="project" value="UniProtKB-SubCell"/>
</dbReference>
<reference evidence="27 28" key="1">
    <citation type="submission" date="2024-02" db="EMBL/GenBank/DDBJ databases">
        <title>Chromosome-scale genome assembly of the rough periwinkle Littorina saxatilis.</title>
        <authorList>
            <person name="De Jode A."/>
            <person name="Faria R."/>
            <person name="Formenti G."/>
            <person name="Sims Y."/>
            <person name="Smith T.P."/>
            <person name="Tracey A."/>
            <person name="Wood J.M.D."/>
            <person name="Zagrodzka Z.B."/>
            <person name="Johannesson K."/>
            <person name="Butlin R.K."/>
            <person name="Leder E.H."/>
        </authorList>
    </citation>
    <scope>NUCLEOTIDE SEQUENCE [LARGE SCALE GENOMIC DNA]</scope>
    <source>
        <strain evidence="27">Snail1</strain>
        <tissue evidence="27">Muscle</tissue>
    </source>
</reference>
<evidence type="ECO:0000256" key="24">
    <source>
        <dbReference type="ARBA" id="ARBA00049015"/>
    </source>
</evidence>
<evidence type="ECO:0000256" key="16">
    <source>
        <dbReference type="ARBA" id="ARBA00023242"/>
    </source>
</evidence>
<comment type="subunit">
    <text evidence="6">Monomer.</text>
</comment>
<gene>
    <name evidence="27" type="ORF">V1264_013586</name>
</gene>
<comment type="catalytic activity">
    <reaction evidence="24">
        <text>alpha-NAD(+) + H2O = ADP-D-ribose + nicotinamide + H(+)</text>
        <dbReference type="Rhea" id="RHEA:68792"/>
        <dbReference type="ChEBI" id="CHEBI:15377"/>
        <dbReference type="ChEBI" id="CHEBI:15378"/>
        <dbReference type="ChEBI" id="CHEBI:17154"/>
        <dbReference type="ChEBI" id="CHEBI:57967"/>
        <dbReference type="ChEBI" id="CHEBI:77017"/>
    </reaction>
</comment>
<dbReference type="InterPro" id="IPR050792">
    <property type="entry name" value="ADP-ribosylglycohydrolase"/>
</dbReference>
<keyword evidence="28" id="KW-1185">Reference proteome</keyword>
<name>A0AAN9GID0_9CAEN</name>
<sequence length="370" mass="40400">MLLSRVQGSLVAAVAGDCIGCLFECSGNVSMEEVLDAVQKIEQKAAKDKDETEGDRHELPFTDDTAMARSIAASLIEYKDINVPDIAARFAKEFEQEPARGYGAGVVTVLYALADPDLKDVFQPARKQFNGSGSYGNGGGMRIAPLGLFCHNQSLEELKEKTLSITRLTHTHPYAEVGALLESFAVQLALSLDNSKPLDTNNFLDVLLQRLQPTEEEIYEKHTERNRKEKDGGDKPEDKGIAGLPYCDKLELIRDLLKRDVDTDEVEEKLGTDVAALESIPTAVYCFLKGAGRSIPEIEERGPVEQTIIYAISLGGDTDTIATMAAAISGAFYGLESVPQAWQESCEGVRDALLFGEKFTEIISAREVKS</sequence>
<dbReference type="Gene3D" id="1.10.4080.10">
    <property type="entry name" value="ADP-ribosylation/Crystallin J1"/>
    <property type="match status" value="1"/>
</dbReference>
<evidence type="ECO:0000256" key="12">
    <source>
        <dbReference type="ARBA" id="ARBA00022801"/>
    </source>
</evidence>
<evidence type="ECO:0000256" key="17">
    <source>
        <dbReference type="ARBA" id="ARBA00041057"/>
    </source>
</evidence>
<evidence type="ECO:0000256" key="2">
    <source>
        <dbReference type="ARBA" id="ARBA00004286"/>
    </source>
</evidence>
<evidence type="ECO:0000256" key="15">
    <source>
        <dbReference type="ARBA" id="ARBA00023204"/>
    </source>
</evidence>
<keyword evidence="15" id="KW-0234">DNA repair</keyword>
<comment type="cofactor">
    <cofactor evidence="25">
        <name>Mg(2+)</name>
        <dbReference type="ChEBI" id="CHEBI:18420"/>
    </cofactor>
    <text evidence="25">Binds 2 magnesium ions per subunit.</text>
</comment>
<comment type="caution">
    <text evidence="27">The sequence shown here is derived from an EMBL/GenBank/DDBJ whole genome shotgun (WGS) entry which is preliminary data.</text>
</comment>
<comment type="subcellular location">
    <subcellularLocation>
        <location evidence="2">Chromosome</location>
    </subcellularLocation>
    <subcellularLocation>
        <location evidence="4">Cytoplasm</location>
    </subcellularLocation>
    <subcellularLocation>
        <location evidence="3">Mitochondrion matrix</location>
    </subcellularLocation>
    <subcellularLocation>
        <location evidence="1">Nucleus</location>
    </subcellularLocation>
</comment>
<feature type="binding site" evidence="25">
    <location>
        <position position="317"/>
    </location>
    <ligand>
        <name>Mg(2+)</name>
        <dbReference type="ChEBI" id="CHEBI:18420"/>
        <label>1</label>
    </ligand>
</feature>
<evidence type="ECO:0000256" key="6">
    <source>
        <dbReference type="ARBA" id="ARBA00011245"/>
    </source>
</evidence>
<evidence type="ECO:0000256" key="4">
    <source>
        <dbReference type="ARBA" id="ARBA00004496"/>
    </source>
</evidence>
<evidence type="ECO:0000256" key="25">
    <source>
        <dbReference type="PIRSR" id="PIRSR605502-1"/>
    </source>
</evidence>
<evidence type="ECO:0000256" key="13">
    <source>
        <dbReference type="ARBA" id="ARBA00022842"/>
    </source>
</evidence>
<evidence type="ECO:0000256" key="5">
    <source>
        <dbReference type="ARBA" id="ARBA00010702"/>
    </source>
</evidence>
<dbReference type="GO" id="GO:0006281">
    <property type="term" value="P:DNA repair"/>
    <property type="evidence" value="ECO:0007669"/>
    <property type="project" value="UniProtKB-KW"/>
</dbReference>
<evidence type="ECO:0000313" key="28">
    <source>
        <dbReference type="Proteomes" id="UP001374579"/>
    </source>
</evidence>
<dbReference type="EMBL" id="JBAMIC010000003">
    <property type="protein sequence ID" value="KAK7109562.1"/>
    <property type="molecule type" value="Genomic_DNA"/>
</dbReference>
<evidence type="ECO:0000256" key="26">
    <source>
        <dbReference type="SAM" id="MobiDB-lite"/>
    </source>
</evidence>
<dbReference type="GO" id="GO:0046872">
    <property type="term" value="F:metal ion binding"/>
    <property type="evidence" value="ECO:0007669"/>
    <property type="project" value="UniProtKB-KW"/>
</dbReference>
<feature type="compositionally biased region" description="Basic and acidic residues" evidence="26">
    <location>
        <begin position="219"/>
        <end position="240"/>
    </location>
</feature>
<keyword evidence="16" id="KW-0539">Nucleus</keyword>
<feature type="binding site" evidence="25">
    <location>
        <position position="63"/>
    </location>
    <ligand>
        <name>Mg(2+)</name>
        <dbReference type="ChEBI" id="CHEBI:18420"/>
        <label>1</label>
    </ligand>
</feature>
<evidence type="ECO:0000256" key="14">
    <source>
        <dbReference type="ARBA" id="ARBA00023128"/>
    </source>
</evidence>
<accession>A0AAN9GID0</accession>
<dbReference type="PANTHER" id="PTHR16222:SF24">
    <property type="entry name" value="ADP-RIBOSYLHYDROLASE ARH3"/>
    <property type="match status" value="1"/>
</dbReference>
<dbReference type="GO" id="GO:0004649">
    <property type="term" value="F:poly(ADP-ribose) glycohydrolase activity"/>
    <property type="evidence" value="ECO:0007669"/>
    <property type="project" value="UniProtKB-EC"/>
</dbReference>
<evidence type="ECO:0000256" key="10">
    <source>
        <dbReference type="ARBA" id="ARBA00022723"/>
    </source>
</evidence>
<evidence type="ECO:0000256" key="19">
    <source>
        <dbReference type="ARBA" id="ARBA00042471"/>
    </source>
</evidence>
<evidence type="ECO:0000256" key="9">
    <source>
        <dbReference type="ARBA" id="ARBA00022490"/>
    </source>
</evidence>
<evidence type="ECO:0000256" key="11">
    <source>
        <dbReference type="ARBA" id="ARBA00022763"/>
    </source>
</evidence>
<dbReference type="GO" id="GO:0140290">
    <property type="term" value="P:peptidyl-serine ADP-deribosylation"/>
    <property type="evidence" value="ECO:0007669"/>
    <property type="project" value="UniProtKB-ARBA"/>
</dbReference>
<keyword evidence="11" id="KW-0227">DNA damage</keyword>
<organism evidence="27 28">
    <name type="scientific">Littorina saxatilis</name>
    <dbReference type="NCBI Taxonomy" id="31220"/>
    <lineage>
        <taxon>Eukaryota</taxon>
        <taxon>Metazoa</taxon>
        <taxon>Spiralia</taxon>
        <taxon>Lophotrochozoa</taxon>
        <taxon>Mollusca</taxon>
        <taxon>Gastropoda</taxon>
        <taxon>Caenogastropoda</taxon>
        <taxon>Littorinimorpha</taxon>
        <taxon>Littorinoidea</taxon>
        <taxon>Littorinidae</taxon>
        <taxon>Littorina</taxon>
    </lineage>
</organism>
<dbReference type="PANTHER" id="PTHR16222">
    <property type="entry name" value="ADP-RIBOSYLGLYCOHYDROLASE"/>
    <property type="match status" value="1"/>
</dbReference>
<dbReference type="AlphaFoldDB" id="A0AAN9GID0"/>
<evidence type="ECO:0000256" key="3">
    <source>
        <dbReference type="ARBA" id="ARBA00004305"/>
    </source>
</evidence>
<dbReference type="Pfam" id="PF03747">
    <property type="entry name" value="ADP_ribosyl_GH"/>
    <property type="match status" value="1"/>
</dbReference>
<dbReference type="FunFam" id="1.10.4080.10:FF:000001">
    <property type="entry name" value="ADP-ribose glycohydrolase ARH3"/>
    <property type="match status" value="1"/>
</dbReference>
<evidence type="ECO:0000256" key="8">
    <source>
        <dbReference type="ARBA" id="ARBA00022454"/>
    </source>
</evidence>
<keyword evidence="8" id="KW-0158">Chromosome</keyword>
<keyword evidence="14" id="KW-0496">Mitochondrion</keyword>
<dbReference type="GO" id="GO:0005759">
    <property type="term" value="C:mitochondrial matrix"/>
    <property type="evidence" value="ECO:0007669"/>
    <property type="project" value="UniProtKB-SubCell"/>
</dbReference>
<dbReference type="InterPro" id="IPR036705">
    <property type="entry name" value="Ribosyl_crysJ1_sf"/>
</dbReference>
<feature type="binding site" evidence="25">
    <location>
        <position position="64"/>
    </location>
    <ligand>
        <name>Mg(2+)</name>
        <dbReference type="ChEBI" id="CHEBI:18420"/>
        <label>1</label>
    </ligand>
</feature>
<feature type="binding site" evidence="25">
    <location>
        <position position="62"/>
    </location>
    <ligand>
        <name>Mg(2+)</name>
        <dbReference type="ChEBI" id="CHEBI:18420"/>
        <label>1</label>
    </ligand>
</feature>
<keyword evidence="12" id="KW-0378">Hydrolase</keyword>
<evidence type="ECO:0000256" key="23">
    <source>
        <dbReference type="ARBA" id="ARBA00043193"/>
    </source>
</evidence>
<keyword evidence="9" id="KW-0963">Cytoplasm</keyword>
<comment type="similarity">
    <text evidence="5">Belongs to the ADP-ribosylglycohydrolase family.</text>
</comment>
<evidence type="ECO:0000313" key="27">
    <source>
        <dbReference type="EMBL" id="KAK7109562.1"/>
    </source>
</evidence>
<feature type="binding site" evidence="25">
    <location>
        <position position="320"/>
    </location>
    <ligand>
        <name>Mg(2+)</name>
        <dbReference type="ChEBI" id="CHEBI:18420"/>
        <label>1</label>
    </ligand>
</feature>
<dbReference type="EC" id="3.2.1.143" evidence="7"/>
<evidence type="ECO:0000256" key="21">
    <source>
        <dbReference type="ARBA" id="ARBA00042850"/>
    </source>
</evidence>
<evidence type="ECO:0000256" key="7">
    <source>
        <dbReference type="ARBA" id="ARBA00012255"/>
    </source>
</evidence>
<proteinExistence type="inferred from homology"/>
<evidence type="ECO:0000256" key="1">
    <source>
        <dbReference type="ARBA" id="ARBA00004123"/>
    </source>
</evidence>
<feature type="binding site" evidence="25">
    <location>
        <position position="319"/>
    </location>
    <ligand>
        <name>Mg(2+)</name>
        <dbReference type="ChEBI" id="CHEBI:18420"/>
        <label>1</label>
    </ligand>
</feature>
<dbReference type="InterPro" id="IPR005502">
    <property type="entry name" value="Ribosyl_crysJ1"/>
</dbReference>
<dbReference type="SUPFAM" id="SSF101478">
    <property type="entry name" value="ADP-ribosylglycohydrolase"/>
    <property type="match status" value="1"/>
</dbReference>
<feature type="region of interest" description="Disordered" evidence="26">
    <location>
        <begin position="217"/>
        <end position="240"/>
    </location>
</feature>
<dbReference type="Proteomes" id="UP001374579">
    <property type="component" value="Unassembled WGS sequence"/>
</dbReference>
<evidence type="ECO:0000256" key="20">
    <source>
        <dbReference type="ARBA" id="ARBA00042722"/>
    </source>
</evidence>
<evidence type="ECO:0000256" key="22">
    <source>
        <dbReference type="ARBA" id="ARBA00043187"/>
    </source>
</evidence>
<keyword evidence="13 25" id="KW-0460">Magnesium</keyword>
<dbReference type="GO" id="GO:0005694">
    <property type="term" value="C:chromosome"/>
    <property type="evidence" value="ECO:0007669"/>
    <property type="project" value="UniProtKB-SubCell"/>
</dbReference>
<protein>
    <recommendedName>
        <fullName evidence="17">ADP-ribosylhydrolase ARH3</fullName>
        <ecNumber evidence="7">3.2.1.143</ecNumber>
    </recommendedName>
    <alternativeName>
        <fullName evidence="18">ADP-ribose glycohydrolase ARH3</fullName>
    </alternativeName>
    <alternativeName>
        <fullName evidence="19">ADP-ribosylhydrolase 3</fullName>
    </alternativeName>
    <alternativeName>
        <fullName evidence="22">O-acetyl-ADP-ribose deacetylase ARH3</fullName>
    </alternativeName>
    <alternativeName>
        <fullName evidence="23">Poly(ADP-ribose) glycohydrolase ARH3</fullName>
    </alternativeName>
    <alternativeName>
        <fullName evidence="21">[Protein ADP-ribosylarginine] hydrolase-like protein 2</fullName>
    </alternativeName>
    <alternativeName>
        <fullName evidence="20">[Protein ADP-ribosylserine] hydrolase</fullName>
    </alternativeName>
</protein>
<keyword evidence="10 25" id="KW-0479">Metal-binding</keyword>